<dbReference type="Proteomes" id="UP000216189">
    <property type="component" value="Unassembled WGS sequence"/>
</dbReference>
<dbReference type="RefSeq" id="WP_006282407.1">
    <property type="nucleotide sequence ID" value="NZ_BPTR01000001.1"/>
</dbReference>
<reference evidence="3" key="2">
    <citation type="submission" date="2021-08" db="EMBL/GenBank/DDBJ databases">
        <title>Prevotella lacticifex sp. nov., isolated from rumen of cow.</title>
        <authorList>
            <person name="Shinkai T."/>
            <person name="Ikeyama N."/>
            <person name="Kumagai M."/>
            <person name="Ohmori H."/>
            <person name="Sakamoto M."/>
            <person name="Ohkuma M."/>
            <person name="Mitsumori M."/>
        </authorList>
    </citation>
    <scope>NUCLEOTIDE SEQUENCE</scope>
    <source>
        <strain evidence="3">DSM 11371</strain>
    </source>
</reference>
<keyword evidence="1" id="KW-0472">Membrane</keyword>
<dbReference type="PANTHER" id="PTHR14969:SF13">
    <property type="entry name" value="AT30094P"/>
    <property type="match status" value="1"/>
</dbReference>
<reference evidence="4 5" key="1">
    <citation type="submission" date="2017-08" db="EMBL/GenBank/DDBJ databases">
        <title>Comparative genomics of non-oral Prevotella species.</title>
        <authorList>
            <person name="Accetto T."/>
            <person name="Nograsek B."/>
            <person name="Avgustin G."/>
        </authorList>
    </citation>
    <scope>NUCLEOTIDE SEQUENCE [LARGE SCALE GENOMIC DNA]</scope>
    <source>
        <strain evidence="4 5">TC1-1</strain>
    </source>
</reference>
<evidence type="ECO:0000313" key="3">
    <source>
        <dbReference type="EMBL" id="GJG27204.1"/>
    </source>
</evidence>
<dbReference type="InterPro" id="IPR036938">
    <property type="entry name" value="PAP2/HPO_sf"/>
</dbReference>
<gene>
    <name evidence="3" type="primary">lpxF</name>
    <name evidence="4" type="ORF">CIK91_12605</name>
    <name evidence="3" type="ORF">PRRU23_09040</name>
</gene>
<keyword evidence="1" id="KW-0812">Transmembrane</keyword>
<feature type="transmembrane region" description="Helical" evidence="1">
    <location>
        <begin position="139"/>
        <end position="157"/>
    </location>
</feature>
<protein>
    <submittedName>
        <fullName evidence="3">Lipid A 4'-phosphatase</fullName>
    </submittedName>
    <submittedName>
        <fullName evidence="4">Phosphatase PAP2 family protein</fullName>
    </submittedName>
</protein>
<evidence type="ECO:0000256" key="1">
    <source>
        <dbReference type="SAM" id="Phobius"/>
    </source>
</evidence>
<dbReference type="EMBL" id="BPTR01000001">
    <property type="protein sequence ID" value="GJG27204.1"/>
    <property type="molecule type" value="Genomic_DNA"/>
</dbReference>
<evidence type="ECO:0000313" key="6">
    <source>
        <dbReference type="Proteomes" id="UP000887043"/>
    </source>
</evidence>
<accession>A0AA37MKW6</accession>
<dbReference type="SMART" id="SM00014">
    <property type="entry name" value="acidPPc"/>
    <property type="match status" value="1"/>
</dbReference>
<feature type="domain" description="Phosphatidic acid phosphatase type 2/haloperoxidase" evidence="2">
    <location>
        <begin position="62"/>
        <end position="178"/>
    </location>
</feature>
<dbReference type="Gene3D" id="1.20.144.10">
    <property type="entry name" value="Phosphatidic acid phosphatase type 2/haloperoxidase"/>
    <property type="match status" value="1"/>
</dbReference>
<feature type="transmembrane region" description="Helical" evidence="1">
    <location>
        <begin position="28"/>
        <end position="49"/>
    </location>
</feature>
<organism evidence="3 6">
    <name type="scientific">Segatella bryantii</name>
    <name type="common">Prevotella bryantii</name>
    <dbReference type="NCBI Taxonomy" id="77095"/>
    <lineage>
        <taxon>Bacteria</taxon>
        <taxon>Pseudomonadati</taxon>
        <taxon>Bacteroidota</taxon>
        <taxon>Bacteroidia</taxon>
        <taxon>Bacteroidales</taxon>
        <taxon>Prevotellaceae</taxon>
        <taxon>Segatella</taxon>
    </lineage>
</organism>
<sequence length="232" mass="25986">MDFNGLLDIDRAILLFFNGSESLFLDGVVVSLTNGLTWIPLYMALLFLVIKNNENMAQIMLAIGCAFLCVFLADGMTDGIIKPWVGRLRPLNDPAFKSSLDLVANVSGDKFSFFSAHAANTMSIAIFFCLLVRSKVLNYTLFSWSLINCWTRLYLGMHYPSDIICGILWGCVAGAIGYVVFKNVYRRISTNANYISCQYTQTGYDLDDINMVLTVVSFILIYVVMKGILFTF</sequence>
<dbReference type="GO" id="GO:0042392">
    <property type="term" value="F:sphingosine-1-phosphate phosphatase activity"/>
    <property type="evidence" value="ECO:0007669"/>
    <property type="project" value="TreeGrafter"/>
</dbReference>
<evidence type="ECO:0000259" key="2">
    <source>
        <dbReference type="SMART" id="SM00014"/>
    </source>
</evidence>
<keyword evidence="1" id="KW-1133">Transmembrane helix</keyword>
<evidence type="ECO:0000313" key="4">
    <source>
        <dbReference type="EMBL" id="OYP53489.1"/>
    </source>
</evidence>
<dbReference type="EMBL" id="NPJF01000064">
    <property type="protein sequence ID" value="OYP53489.1"/>
    <property type="molecule type" value="Genomic_DNA"/>
</dbReference>
<feature type="transmembrane region" description="Helical" evidence="1">
    <location>
        <begin position="163"/>
        <end position="181"/>
    </location>
</feature>
<feature type="transmembrane region" description="Helical" evidence="1">
    <location>
        <begin position="111"/>
        <end position="132"/>
    </location>
</feature>
<dbReference type="AlphaFoldDB" id="A0AA37MKW6"/>
<dbReference type="CDD" id="cd03395">
    <property type="entry name" value="PAP2_like_4"/>
    <property type="match status" value="1"/>
</dbReference>
<dbReference type="SUPFAM" id="SSF48317">
    <property type="entry name" value="Acid phosphatase/Vanadium-dependent haloperoxidase"/>
    <property type="match status" value="1"/>
</dbReference>
<feature type="transmembrane region" description="Helical" evidence="1">
    <location>
        <begin position="61"/>
        <end position="81"/>
    </location>
</feature>
<keyword evidence="5" id="KW-1185">Reference proteome</keyword>
<proteinExistence type="predicted"/>
<dbReference type="GeneID" id="72479745"/>
<evidence type="ECO:0000313" key="5">
    <source>
        <dbReference type="Proteomes" id="UP000216189"/>
    </source>
</evidence>
<name>A0AA37MKW6_SEGBR</name>
<dbReference type="Proteomes" id="UP000887043">
    <property type="component" value="Unassembled WGS sequence"/>
</dbReference>
<comment type="caution">
    <text evidence="3">The sequence shown here is derived from an EMBL/GenBank/DDBJ whole genome shotgun (WGS) entry which is preliminary data.</text>
</comment>
<feature type="transmembrane region" description="Helical" evidence="1">
    <location>
        <begin position="209"/>
        <end position="229"/>
    </location>
</feature>
<dbReference type="PANTHER" id="PTHR14969">
    <property type="entry name" value="SPHINGOSINE-1-PHOSPHATE PHOSPHOHYDROLASE"/>
    <property type="match status" value="1"/>
</dbReference>
<dbReference type="Pfam" id="PF01569">
    <property type="entry name" value="PAP2"/>
    <property type="match status" value="1"/>
</dbReference>
<dbReference type="InterPro" id="IPR000326">
    <property type="entry name" value="PAP2/HPO"/>
</dbReference>